<dbReference type="AlphaFoldDB" id="A0A5J4Q0L4"/>
<reference evidence="1" key="1">
    <citation type="submission" date="2019-03" db="EMBL/GenBank/DDBJ databases">
        <title>Single cell metagenomics reveals metabolic interactions within the superorganism composed of flagellate Streblomastix strix and complex community of Bacteroidetes bacteria on its surface.</title>
        <authorList>
            <person name="Treitli S.C."/>
            <person name="Kolisko M."/>
            <person name="Husnik F."/>
            <person name="Keeling P."/>
            <person name="Hampl V."/>
        </authorList>
    </citation>
    <scope>NUCLEOTIDE SEQUENCE</scope>
    <source>
        <strain evidence="1">STM</strain>
    </source>
</reference>
<sequence length="248" mass="28207">YRPMNVFWTVGAYVNVYGEKRFNVSPLTASPSPAAGTVMYDMDTKSFVKRTGTGTAISYFTGDNLRNTGKDLIYIHARGIEQSTENVIYALLKDPATGEFFFSSFLISDGIQRFYQKLNLIELSNVHQFAMTYNYYANQNVNNGNQFLYYATDNQIYLYNIADGDNRFVYTATGGQKISHIEFVKLGNWSDHLMVFTYDPAKPADSCGRLEVMQVVPIYGDLNVAKFNNEQMEWSGFGKVIDAEWKNK</sequence>
<proteinExistence type="predicted"/>
<gene>
    <name evidence="1" type="ORF">EZS27_034984</name>
</gene>
<name>A0A5J4Q0L4_9ZZZZ</name>
<dbReference type="EMBL" id="SNRY01005668">
    <property type="protein sequence ID" value="KAA6314394.1"/>
    <property type="molecule type" value="Genomic_DNA"/>
</dbReference>
<accession>A0A5J4Q0L4</accession>
<organism evidence="1">
    <name type="scientific">termite gut metagenome</name>
    <dbReference type="NCBI Taxonomy" id="433724"/>
    <lineage>
        <taxon>unclassified sequences</taxon>
        <taxon>metagenomes</taxon>
        <taxon>organismal metagenomes</taxon>
    </lineage>
</organism>
<evidence type="ECO:0000313" key="1">
    <source>
        <dbReference type="EMBL" id="KAA6314394.1"/>
    </source>
</evidence>
<protein>
    <submittedName>
        <fullName evidence="1">Uncharacterized protein</fullName>
    </submittedName>
</protein>
<feature type="non-terminal residue" evidence="1">
    <location>
        <position position="1"/>
    </location>
</feature>
<comment type="caution">
    <text evidence="1">The sequence shown here is derived from an EMBL/GenBank/DDBJ whole genome shotgun (WGS) entry which is preliminary data.</text>
</comment>